<dbReference type="InterPro" id="IPR003848">
    <property type="entry name" value="DUF218"/>
</dbReference>
<dbReference type="PANTHER" id="PTHR30336:SF4">
    <property type="entry name" value="ENVELOPE BIOGENESIS FACTOR ELYC"/>
    <property type="match status" value="1"/>
</dbReference>
<feature type="transmembrane region" description="Helical" evidence="1">
    <location>
        <begin position="7"/>
        <end position="27"/>
    </location>
</feature>
<dbReference type="GO" id="GO:0005886">
    <property type="term" value="C:plasma membrane"/>
    <property type="evidence" value="ECO:0007669"/>
    <property type="project" value="TreeGrafter"/>
</dbReference>
<proteinExistence type="predicted"/>
<protein>
    <submittedName>
        <fullName evidence="3">Uncharacterized SAM-binding protein YcdF (DUF218 family)</fullName>
    </submittedName>
</protein>
<comment type="caution">
    <text evidence="3">The sequence shown here is derived from an EMBL/GenBank/DDBJ whole genome shotgun (WGS) entry which is preliminary data.</text>
</comment>
<accession>A0A840WLA6</accession>
<dbReference type="RefSeq" id="WP_184010965.1">
    <property type="nucleotide sequence ID" value="NZ_JACIJS010000005.1"/>
</dbReference>
<keyword evidence="1" id="KW-0472">Membrane</keyword>
<organism evidence="3 4">
    <name type="scientific">Rubricella aquisinus</name>
    <dbReference type="NCBI Taxonomy" id="2028108"/>
    <lineage>
        <taxon>Bacteria</taxon>
        <taxon>Pseudomonadati</taxon>
        <taxon>Pseudomonadota</taxon>
        <taxon>Alphaproteobacteria</taxon>
        <taxon>Rhodobacterales</taxon>
        <taxon>Paracoccaceae</taxon>
        <taxon>Rubricella</taxon>
    </lineage>
</organism>
<keyword evidence="1" id="KW-0812">Transmembrane</keyword>
<gene>
    <name evidence="3" type="ORF">FHS89_001898</name>
</gene>
<dbReference type="CDD" id="cd06259">
    <property type="entry name" value="YdcF-like"/>
    <property type="match status" value="1"/>
</dbReference>
<evidence type="ECO:0000259" key="2">
    <source>
        <dbReference type="Pfam" id="PF02698"/>
    </source>
</evidence>
<reference evidence="3 4" key="1">
    <citation type="submission" date="2020-08" db="EMBL/GenBank/DDBJ databases">
        <title>Genomic Encyclopedia of Type Strains, Phase IV (KMG-IV): sequencing the most valuable type-strain genomes for metagenomic binning, comparative biology and taxonomic classification.</title>
        <authorList>
            <person name="Goeker M."/>
        </authorList>
    </citation>
    <scope>NUCLEOTIDE SEQUENCE [LARGE SCALE GENOMIC DNA]</scope>
    <source>
        <strain evidence="3 4">DSM 103377</strain>
    </source>
</reference>
<name>A0A840WLA6_9RHOB</name>
<dbReference type="PANTHER" id="PTHR30336">
    <property type="entry name" value="INNER MEMBRANE PROTEIN, PROBABLE PERMEASE"/>
    <property type="match status" value="1"/>
</dbReference>
<feature type="domain" description="DUF218" evidence="2">
    <location>
        <begin position="41"/>
        <end position="166"/>
    </location>
</feature>
<dbReference type="EMBL" id="JACIJS010000005">
    <property type="protein sequence ID" value="MBB5515878.1"/>
    <property type="molecule type" value="Genomic_DNA"/>
</dbReference>
<dbReference type="InterPro" id="IPR014729">
    <property type="entry name" value="Rossmann-like_a/b/a_fold"/>
</dbReference>
<dbReference type="GO" id="GO:0043164">
    <property type="term" value="P:Gram-negative-bacterium-type cell wall biogenesis"/>
    <property type="evidence" value="ECO:0007669"/>
    <property type="project" value="TreeGrafter"/>
</dbReference>
<evidence type="ECO:0000313" key="4">
    <source>
        <dbReference type="Proteomes" id="UP000553766"/>
    </source>
</evidence>
<keyword evidence="4" id="KW-1185">Reference proteome</keyword>
<dbReference type="InterPro" id="IPR051599">
    <property type="entry name" value="Cell_Envelope_Assoc"/>
</dbReference>
<dbReference type="Pfam" id="PF02698">
    <property type="entry name" value="DUF218"/>
    <property type="match status" value="1"/>
</dbReference>
<keyword evidence="1" id="KW-1133">Transmembrane helix</keyword>
<dbReference type="Gene3D" id="3.40.50.620">
    <property type="entry name" value="HUPs"/>
    <property type="match status" value="1"/>
</dbReference>
<dbReference type="Proteomes" id="UP000553766">
    <property type="component" value="Unassembled WGS sequence"/>
</dbReference>
<sequence length="211" mass="22248">MIRWALRLIAVWIGGMALILGSAWYYAGQPAEAVSGAQAEVMVVLSAGLRPDGTIDAESGSRARYAAALFRQGAAPQVIVTGGTSRGHPLSTAQRMADVMVAEGVPVDAITVEGASLSTLQNALFSKPLAGGRRILLVTEGTHMARSVLTFRWAGYDIAATAASPPPQGWSLLKRLTREGAAWGFNIARMALWYALGALGWSEEARVPITA</sequence>
<evidence type="ECO:0000313" key="3">
    <source>
        <dbReference type="EMBL" id="MBB5515878.1"/>
    </source>
</evidence>
<dbReference type="AlphaFoldDB" id="A0A840WLA6"/>
<dbReference type="GO" id="GO:0000270">
    <property type="term" value="P:peptidoglycan metabolic process"/>
    <property type="evidence" value="ECO:0007669"/>
    <property type="project" value="TreeGrafter"/>
</dbReference>
<evidence type="ECO:0000256" key="1">
    <source>
        <dbReference type="SAM" id="Phobius"/>
    </source>
</evidence>